<dbReference type="Proteomes" id="UP000438429">
    <property type="component" value="Unassembled WGS sequence"/>
</dbReference>
<dbReference type="EMBL" id="VEVO01000019">
    <property type="protein sequence ID" value="KAF0026272.1"/>
    <property type="molecule type" value="Genomic_DNA"/>
</dbReference>
<gene>
    <name evidence="1" type="ORF">F2P81_021009</name>
</gene>
<accession>A0A6A4S4M1</accession>
<evidence type="ECO:0000313" key="1">
    <source>
        <dbReference type="EMBL" id="KAF0026272.1"/>
    </source>
</evidence>
<organism evidence="1 2">
    <name type="scientific">Scophthalmus maximus</name>
    <name type="common">Turbot</name>
    <name type="synonym">Psetta maxima</name>
    <dbReference type="NCBI Taxonomy" id="52904"/>
    <lineage>
        <taxon>Eukaryota</taxon>
        <taxon>Metazoa</taxon>
        <taxon>Chordata</taxon>
        <taxon>Craniata</taxon>
        <taxon>Vertebrata</taxon>
        <taxon>Euteleostomi</taxon>
        <taxon>Actinopterygii</taxon>
        <taxon>Neopterygii</taxon>
        <taxon>Teleostei</taxon>
        <taxon>Neoteleostei</taxon>
        <taxon>Acanthomorphata</taxon>
        <taxon>Carangaria</taxon>
        <taxon>Pleuronectiformes</taxon>
        <taxon>Pleuronectoidei</taxon>
        <taxon>Scophthalmidae</taxon>
        <taxon>Scophthalmus</taxon>
    </lineage>
</organism>
<dbReference type="AlphaFoldDB" id="A0A6A4S4M1"/>
<sequence length="128" mass="14372">MSSAAVLENSGLLQYLREEAIIHDYGNYTTVKLSTVSCGCVSIFYQLKVVMENSHKLLKTNVFVMSLAVTASYREVFTIVNVGKRFVTDMCLPPIYCFARATDEIMEAVSDKRLHTELLVSINLYSVC</sequence>
<name>A0A6A4S4M1_SCOMX</name>
<proteinExistence type="predicted"/>
<comment type="caution">
    <text evidence="1">The sequence shown here is derived from an EMBL/GenBank/DDBJ whole genome shotgun (WGS) entry which is preliminary data.</text>
</comment>
<reference evidence="1 2" key="1">
    <citation type="submission" date="2019-06" db="EMBL/GenBank/DDBJ databases">
        <title>Draft genomes of female and male turbot (Scophthalmus maximus).</title>
        <authorList>
            <person name="Xu H."/>
            <person name="Xu X.-W."/>
            <person name="Shao C."/>
            <person name="Chen S."/>
        </authorList>
    </citation>
    <scope>NUCLEOTIDE SEQUENCE [LARGE SCALE GENOMIC DNA]</scope>
    <source>
        <strain evidence="1">Ysfricsl-2016a</strain>
        <tissue evidence="1">Blood</tissue>
    </source>
</reference>
<protein>
    <submittedName>
        <fullName evidence="1">Uncharacterized protein</fullName>
    </submittedName>
</protein>
<evidence type="ECO:0000313" key="2">
    <source>
        <dbReference type="Proteomes" id="UP000438429"/>
    </source>
</evidence>